<name>A0A1G2MH86_9BACT</name>
<evidence type="ECO:0000313" key="2">
    <source>
        <dbReference type="Proteomes" id="UP000176493"/>
    </source>
</evidence>
<accession>A0A1G2MH86</accession>
<dbReference type="EMBL" id="MHRJ01000011">
    <property type="protein sequence ID" value="OHA23276.1"/>
    <property type="molecule type" value="Genomic_DNA"/>
</dbReference>
<reference evidence="1 2" key="1">
    <citation type="journal article" date="2016" name="Nat. Commun.">
        <title>Thousands of microbial genomes shed light on interconnected biogeochemical processes in an aquifer system.</title>
        <authorList>
            <person name="Anantharaman K."/>
            <person name="Brown C.T."/>
            <person name="Hug L.A."/>
            <person name="Sharon I."/>
            <person name="Castelle C.J."/>
            <person name="Probst A.J."/>
            <person name="Thomas B.C."/>
            <person name="Singh A."/>
            <person name="Wilkins M.J."/>
            <person name="Karaoz U."/>
            <person name="Brodie E.L."/>
            <person name="Williams K.H."/>
            <person name="Hubbard S.S."/>
            <person name="Banfield J.F."/>
        </authorList>
    </citation>
    <scope>NUCLEOTIDE SEQUENCE [LARGE SCALE GENOMIC DNA]</scope>
</reference>
<protein>
    <submittedName>
        <fullName evidence="1">Uncharacterized protein</fullName>
    </submittedName>
</protein>
<dbReference type="Proteomes" id="UP000176493">
    <property type="component" value="Unassembled WGS sequence"/>
</dbReference>
<proteinExistence type="predicted"/>
<sequence length="97" mass="11176">MWPFLEPWIPVPRLREDKLHGNDADCVSSTGKLAAAVPKTGFLIEAFGRTLGRMHWLVSRQQFSGRIWKKYRMYIEIAASMTRVLEWFGKSGDGLYT</sequence>
<organism evidence="1 2">
    <name type="scientific">Candidatus Taylorbacteria bacterium RIFCSPHIGHO2_02_49_25</name>
    <dbReference type="NCBI Taxonomy" id="1802305"/>
    <lineage>
        <taxon>Bacteria</taxon>
        <taxon>Candidatus Tayloriibacteriota</taxon>
    </lineage>
</organism>
<gene>
    <name evidence="1" type="ORF">A2W52_00640</name>
</gene>
<dbReference type="AlphaFoldDB" id="A0A1G2MH86"/>
<comment type="caution">
    <text evidence="1">The sequence shown here is derived from an EMBL/GenBank/DDBJ whole genome shotgun (WGS) entry which is preliminary data.</text>
</comment>
<evidence type="ECO:0000313" key="1">
    <source>
        <dbReference type="EMBL" id="OHA23276.1"/>
    </source>
</evidence>